<gene>
    <name evidence="1" type="ORF">MRL64_19270</name>
</gene>
<protein>
    <submittedName>
        <fullName evidence="1">Uncharacterized protein</fullName>
    </submittedName>
</protein>
<geneLocation type="plasmid" evidence="1">
    <name>pSP19V00046-2</name>
</geneLocation>
<organism evidence="1">
    <name type="scientific">bacterium 19MO02SH05</name>
    <dbReference type="NCBI Taxonomy" id="2920696"/>
    <lineage>
        <taxon>Bacteria</taxon>
    </lineage>
</organism>
<dbReference type="AlphaFoldDB" id="A0AAU6TPS1"/>
<keyword evidence="1" id="KW-0614">Plasmid</keyword>
<sequence length="116" mass="13757">MRSVDWENALKFFAPIERSKRIHKNFVYRFQHLGIPDEIAASSVGVELDQVYRWDDGEDIPFLVKRVWELESRKFTPNQSDFKGWTFAAGRIVTPEGARYTERQLRYALFLFDQLP</sequence>
<proteinExistence type="predicted"/>
<dbReference type="EMBL" id="CP095345">
    <property type="protein sequence ID" value="XAG63700.1"/>
    <property type="molecule type" value="Genomic_DNA"/>
</dbReference>
<reference evidence="1" key="1">
    <citation type="submission" date="2022-03" db="EMBL/GenBank/DDBJ databases">
        <title>Sea Food Isolates.</title>
        <authorList>
            <person name="Li c."/>
        </authorList>
    </citation>
    <scope>NUCLEOTIDE SEQUENCE</scope>
    <source>
        <strain evidence="1">19MO02SH05</strain>
        <plasmid evidence="1">pSP19V00046-2</plasmid>
    </source>
</reference>
<name>A0AAU6TPS1_UNCXX</name>
<evidence type="ECO:0000313" key="1">
    <source>
        <dbReference type="EMBL" id="XAG63700.1"/>
    </source>
</evidence>
<accession>A0AAU6TPS1</accession>